<dbReference type="InterPro" id="IPR000644">
    <property type="entry name" value="CBS_dom"/>
</dbReference>
<dbReference type="SUPFAM" id="SSF54631">
    <property type="entry name" value="CBS-domain pair"/>
    <property type="match status" value="1"/>
</dbReference>
<dbReference type="EMBL" id="CP011002">
    <property type="protein sequence ID" value="AKO65938.1"/>
    <property type="molecule type" value="Genomic_DNA"/>
</dbReference>
<protein>
    <submittedName>
        <fullName evidence="4">Histidine kinase</fullName>
    </submittedName>
</protein>
<dbReference type="InterPro" id="IPR051257">
    <property type="entry name" value="Diverse_CBS-Domain"/>
</dbReference>
<dbReference type="Pfam" id="PF00571">
    <property type="entry name" value="CBS"/>
    <property type="match status" value="2"/>
</dbReference>
<dbReference type="InterPro" id="IPR046342">
    <property type="entry name" value="CBS_dom_sf"/>
</dbReference>
<keyword evidence="5" id="KW-1185">Reference proteome</keyword>
<dbReference type="AlphaFoldDB" id="A0A0H4J2G1"/>
<dbReference type="Gene3D" id="3.10.580.10">
    <property type="entry name" value="CBS-domain"/>
    <property type="match status" value="1"/>
</dbReference>
<evidence type="ECO:0000259" key="3">
    <source>
        <dbReference type="PROSITE" id="PS51371"/>
    </source>
</evidence>
<gene>
    <name evidence="4" type="ORF">VI33_04285</name>
</gene>
<dbReference type="PATRIC" id="fig|1623450.3.peg.850"/>
<organism evidence="4 5">
    <name type="scientific">Methylophilales bacterium MBRS-H7</name>
    <dbReference type="NCBI Taxonomy" id="1623450"/>
    <lineage>
        <taxon>Bacteria</taxon>
        <taxon>Pseudomonadati</taxon>
        <taxon>Pseudomonadota</taxon>
        <taxon>Betaproteobacteria</taxon>
        <taxon>Nitrosomonadales</taxon>
        <taxon>OM43 clade</taxon>
    </lineage>
</organism>
<feature type="domain" description="CBS" evidence="3">
    <location>
        <begin position="77"/>
        <end position="132"/>
    </location>
</feature>
<dbReference type="PROSITE" id="PS51371">
    <property type="entry name" value="CBS"/>
    <property type="match status" value="2"/>
</dbReference>
<evidence type="ECO:0000313" key="4">
    <source>
        <dbReference type="EMBL" id="AKO65938.1"/>
    </source>
</evidence>
<accession>A0A0H4J2G1</accession>
<dbReference type="GO" id="GO:0016301">
    <property type="term" value="F:kinase activity"/>
    <property type="evidence" value="ECO:0007669"/>
    <property type="project" value="UniProtKB-KW"/>
</dbReference>
<sequence>MKTAQQILNDKKHNDILSVEPDRPVIDALIIMAEYKIGALLVMQKNKLLGIISERDYAREIVLKGKSSKECLIREVMTKDVITIYANDTYDKGLEIMTENHIRHLPVVENKKVVGMLSLGDLAKETITHQKFLIDQLESFIKS</sequence>
<proteinExistence type="predicted"/>
<dbReference type="PANTHER" id="PTHR43080">
    <property type="entry name" value="CBS DOMAIN-CONTAINING PROTEIN CBSX3, MITOCHONDRIAL"/>
    <property type="match status" value="1"/>
</dbReference>
<dbReference type="Proteomes" id="UP000066549">
    <property type="component" value="Chromosome"/>
</dbReference>
<name>A0A0H4J2G1_9PROT</name>
<keyword evidence="4" id="KW-0808">Transferase</keyword>
<evidence type="ECO:0000256" key="1">
    <source>
        <dbReference type="ARBA" id="ARBA00023122"/>
    </source>
</evidence>
<evidence type="ECO:0000256" key="2">
    <source>
        <dbReference type="PROSITE-ProRule" id="PRU00703"/>
    </source>
</evidence>
<evidence type="ECO:0000313" key="5">
    <source>
        <dbReference type="Proteomes" id="UP000066549"/>
    </source>
</evidence>
<dbReference type="InterPro" id="IPR044725">
    <property type="entry name" value="CBSX3_CBS_dom"/>
</dbReference>
<dbReference type="CDD" id="cd04623">
    <property type="entry name" value="CBS_pair_bac_euk"/>
    <property type="match status" value="1"/>
</dbReference>
<dbReference type="OrthoDB" id="9807125at2"/>
<keyword evidence="1 2" id="KW-0129">CBS domain</keyword>
<reference evidence="4 5" key="1">
    <citation type="submission" date="2015-03" db="EMBL/GenBank/DDBJ databases">
        <title>Comparative analysis of the OM43 clade including a novel species from Red Sea uncovers genomic and metabolic diversity among marine methylotrophs.</title>
        <authorList>
            <person name="Jimenez-Infante F."/>
            <person name="Ngugi D.K."/>
            <person name="Vinu M."/>
            <person name="Alam I."/>
            <person name="Kamau A."/>
            <person name="Blom J."/>
            <person name="Bajic V.B."/>
            <person name="Stingl U."/>
        </authorList>
    </citation>
    <scope>NUCLEOTIDE SEQUENCE [LARGE SCALE GENOMIC DNA]</scope>
    <source>
        <strain evidence="4 5">MBRSH7</strain>
    </source>
</reference>
<dbReference type="SMART" id="SM00116">
    <property type="entry name" value="CBS"/>
    <property type="match status" value="2"/>
</dbReference>
<feature type="domain" description="CBS" evidence="3">
    <location>
        <begin position="10"/>
        <end position="68"/>
    </location>
</feature>
<dbReference type="PANTHER" id="PTHR43080:SF2">
    <property type="entry name" value="CBS DOMAIN-CONTAINING PROTEIN"/>
    <property type="match status" value="1"/>
</dbReference>
<keyword evidence="4" id="KW-0418">Kinase</keyword>